<name>A0A1X7AGV2_9GAMM</name>
<reference evidence="1 2" key="1">
    <citation type="submission" date="2017-03" db="EMBL/GenBank/DDBJ databases">
        <authorList>
            <person name="Afonso C.L."/>
            <person name="Miller P.J."/>
            <person name="Scott M.A."/>
            <person name="Spackman E."/>
            <person name="Goraichik I."/>
            <person name="Dimitrov K.M."/>
            <person name="Suarez D.L."/>
            <person name="Swayne D.E."/>
        </authorList>
    </citation>
    <scope>NUCLEOTIDE SEQUENCE [LARGE SCALE GENOMIC DNA]</scope>
    <source>
        <strain evidence="1">SB41UT1</strain>
    </source>
</reference>
<dbReference type="EMBL" id="FWPT01000003">
    <property type="protein sequence ID" value="SMA41448.1"/>
    <property type="molecule type" value="Genomic_DNA"/>
</dbReference>
<dbReference type="AlphaFoldDB" id="A0A1X7AGV2"/>
<dbReference type="RefSeq" id="WP_165767175.1">
    <property type="nucleotide sequence ID" value="NZ_CBCSCN010000009.1"/>
</dbReference>
<protein>
    <submittedName>
        <fullName evidence="1">Uncharacterized protein</fullName>
    </submittedName>
</protein>
<keyword evidence="2" id="KW-1185">Reference proteome</keyword>
<proteinExistence type="predicted"/>
<organism evidence="1 2">
    <name type="scientific">Parendozoicomonas haliclonae</name>
    <dbReference type="NCBI Taxonomy" id="1960125"/>
    <lineage>
        <taxon>Bacteria</taxon>
        <taxon>Pseudomonadati</taxon>
        <taxon>Pseudomonadota</taxon>
        <taxon>Gammaproteobacteria</taxon>
        <taxon>Oceanospirillales</taxon>
        <taxon>Endozoicomonadaceae</taxon>
        <taxon>Parendozoicomonas</taxon>
    </lineage>
</organism>
<gene>
    <name evidence="1" type="ORF">EHSB41UT_01256</name>
</gene>
<evidence type="ECO:0000313" key="2">
    <source>
        <dbReference type="Proteomes" id="UP000196573"/>
    </source>
</evidence>
<sequence length="53" mass="6196">MEYLHEARDCLVSVLSHLRKENTCSSKSGLIDTLQEELDDVVYQIEAHYFHND</sequence>
<accession>A0A1X7AGV2</accession>
<evidence type="ECO:0000313" key="1">
    <source>
        <dbReference type="EMBL" id="SMA41448.1"/>
    </source>
</evidence>
<dbReference type="Proteomes" id="UP000196573">
    <property type="component" value="Unassembled WGS sequence"/>
</dbReference>